<dbReference type="InterPro" id="IPR013087">
    <property type="entry name" value="Znf_C2H2_type"/>
</dbReference>
<feature type="compositionally biased region" description="Basic residues" evidence="1">
    <location>
        <begin position="248"/>
        <end position="260"/>
    </location>
</feature>
<organism evidence="2 3">
    <name type="scientific">Lepeophtheirus salmonis</name>
    <name type="common">Salmon louse</name>
    <name type="synonym">Caligus salmonis</name>
    <dbReference type="NCBI Taxonomy" id="72036"/>
    <lineage>
        <taxon>Eukaryota</taxon>
        <taxon>Metazoa</taxon>
        <taxon>Ecdysozoa</taxon>
        <taxon>Arthropoda</taxon>
        <taxon>Crustacea</taxon>
        <taxon>Multicrustacea</taxon>
        <taxon>Hexanauplia</taxon>
        <taxon>Copepoda</taxon>
        <taxon>Siphonostomatoida</taxon>
        <taxon>Caligidae</taxon>
        <taxon>Lepeophtheirus</taxon>
    </lineage>
</organism>
<proteinExistence type="predicted"/>
<accession>A0A7R8H7D5</accession>
<protein>
    <submittedName>
        <fullName evidence="2">(salmon louse) hypothetical protein</fullName>
    </submittedName>
</protein>
<dbReference type="EMBL" id="HG994582">
    <property type="protein sequence ID" value="CAF2906069.1"/>
    <property type="molecule type" value="Genomic_DNA"/>
</dbReference>
<keyword evidence="3" id="KW-1185">Reference proteome</keyword>
<evidence type="ECO:0000256" key="1">
    <source>
        <dbReference type="SAM" id="MobiDB-lite"/>
    </source>
</evidence>
<sequence length="396" mass="45026">MTRCDKQQSDEFIQNFLMSDNTVMTSQSYEGIRLLLDNRRALLFDAFSAKSRVLGAVGIGAKELGICFPSIGDILIAISTTTTTTTKSTFQIHNMSNLCNQVHTITMAGHKKDRRNDLLQPSPPYLQNPSQTYPYMELSPGSNQSSFEIPHEGGVENIQANPVQNAEYYVNNPYWNNGGYPGTPAMNNYVESYNTNGIPYNMSVPQVHNGYPHNISNDNIMIPQPTAEVHVPHSPNIQQQGFQENKRPQLKRKLPRKKRAPPNENIPYVDRIENQKFICEFGGCGFEANRISNINRHIEAMHNPHYIICCQQLYPTKTHFEAHRLLIHSEGMFKCPIKGCNRTFNRKSLLHTHEDNFHPLESRSSIFCCECRTELLHPELDEEAVKNHATTHSSLV</sequence>
<dbReference type="OrthoDB" id="8117402at2759"/>
<dbReference type="SMART" id="SM00355">
    <property type="entry name" value="ZnF_C2H2"/>
    <property type="match status" value="2"/>
</dbReference>
<dbReference type="Proteomes" id="UP000675881">
    <property type="component" value="Chromosome 3"/>
</dbReference>
<dbReference type="PROSITE" id="PS50157">
    <property type="entry name" value="ZINC_FINGER_C2H2_2"/>
    <property type="match status" value="1"/>
</dbReference>
<reference evidence="2" key="1">
    <citation type="submission" date="2021-02" db="EMBL/GenBank/DDBJ databases">
        <authorList>
            <person name="Bekaert M."/>
        </authorList>
    </citation>
    <scope>NUCLEOTIDE SEQUENCE</scope>
    <source>
        <strain evidence="2">IoA-00</strain>
    </source>
</reference>
<name>A0A7R8H7D5_LEPSM</name>
<gene>
    <name evidence="2" type="ORF">LSAA_7081</name>
</gene>
<dbReference type="AlphaFoldDB" id="A0A7R8H7D5"/>
<evidence type="ECO:0000313" key="3">
    <source>
        <dbReference type="Proteomes" id="UP000675881"/>
    </source>
</evidence>
<evidence type="ECO:0000313" key="2">
    <source>
        <dbReference type="EMBL" id="CAF2906069.1"/>
    </source>
</evidence>
<dbReference type="PROSITE" id="PS00028">
    <property type="entry name" value="ZINC_FINGER_C2H2_1"/>
    <property type="match status" value="1"/>
</dbReference>
<dbReference type="Gene3D" id="3.30.160.60">
    <property type="entry name" value="Classic Zinc Finger"/>
    <property type="match status" value="1"/>
</dbReference>
<feature type="region of interest" description="Disordered" evidence="1">
    <location>
        <begin position="230"/>
        <end position="266"/>
    </location>
</feature>